<accession>A0A2V1DZG6</accession>
<dbReference type="GO" id="GO:0005773">
    <property type="term" value="C:vacuole"/>
    <property type="evidence" value="ECO:0007669"/>
    <property type="project" value="GOC"/>
</dbReference>
<dbReference type="InterPro" id="IPR013860">
    <property type="entry name" value="AreA_GATA"/>
</dbReference>
<feature type="region of interest" description="Disordered" evidence="1">
    <location>
        <begin position="234"/>
        <end position="308"/>
    </location>
</feature>
<dbReference type="OrthoDB" id="5563539at2759"/>
<reference evidence="3 4" key="1">
    <citation type="journal article" date="2018" name="Sci. Rep.">
        <title>Comparative genomics provides insights into the lifestyle and reveals functional heterogeneity of dark septate endophytic fungi.</title>
        <authorList>
            <person name="Knapp D.G."/>
            <person name="Nemeth J.B."/>
            <person name="Barry K."/>
            <person name="Hainaut M."/>
            <person name="Henrissat B."/>
            <person name="Johnson J."/>
            <person name="Kuo A."/>
            <person name="Lim J.H.P."/>
            <person name="Lipzen A."/>
            <person name="Nolan M."/>
            <person name="Ohm R.A."/>
            <person name="Tamas L."/>
            <person name="Grigoriev I.V."/>
            <person name="Spatafora J.W."/>
            <person name="Nagy L.G."/>
            <person name="Kovacs G.M."/>
        </authorList>
    </citation>
    <scope>NUCLEOTIDE SEQUENCE [LARGE SCALE GENOMIC DNA]</scope>
    <source>
        <strain evidence="3 4">DSE2036</strain>
    </source>
</reference>
<dbReference type="PANTHER" id="PTHR28051">
    <property type="entry name" value="PROTEIN MTL1-RELATED"/>
    <property type="match status" value="1"/>
</dbReference>
<dbReference type="EMBL" id="KZ805328">
    <property type="protein sequence ID" value="PVI03723.1"/>
    <property type="molecule type" value="Genomic_DNA"/>
</dbReference>
<proteinExistence type="predicted"/>
<name>A0A2V1DZG6_9PLEO</name>
<gene>
    <name evidence="3" type="ORF">DM02DRAFT_625598</name>
</gene>
<dbReference type="InterPro" id="IPR052292">
    <property type="entry name" value="Glucose_repression_reg"/>
</dbReference>
<dbReference type="GO" id="GO:0007039">
    <property type="term" value="P:protein catabolic process in the vacuole"/>
    <property type="evidence" value="ECO:0007669"/>
    <property type="project" value="TreeGrafter"/>
</dbReference>
<protein>
    <recommendedName>
        <fullName evidence="2">Nitrogen regulatory protein areA GATA-like domain-containing protein</fullName>
    </recommendedName>
</protein>
<evidence type="ECO:0000313" key="4">
    <source>
        <dbReference type="Proteomes" id="UP000244855"/>
    </source>
</evidence>
<feature type="domain" description="Nitrogen regulatory protein areA GATA-like" evidence="2">
    <location>
        <begin position="387"/>
        <end position="414"/>
    </location>
</feature>
<dbReference type="PANTHER" id="PTHR28051:SF1">
    <property type="entry name" value="PROTEIN MTL1-RELATED"/>
    <property type="match status" value="1"/>
</dbReference>
<feature type="compositionally biased region" description="Low complexity" evidence="1">
    <location>
        <begin position="241"/>
        <end position="256"/>
    </location>
</feature>
<dbReference type="AlphaFoldDB" id="A0A2V1DZG6"/>
<keyword evidence="4" id="KW-1185">Reference proteome</keyword>
<sequence length="792" mass="88008">MAHETADQPASPFLQVPAMYMYGMVELQCAARERNNGGTGGEASWEQIQKRSPSPRVHAPGTPMNANVRFGSSAAGVSDDPFREAPFVVFGKAALNRVESRRGQRKSENKWYPKVTLVHPSFCPAPELLIETRPVAPPTLACPHGPFSIPPFSSTQHRLTAGTHPPPHYLFANPRPRPQPTPHYKAALTAQPHVEIPRRLNFVEEASRSKFVGLRPSSTTTMIQVLPQMADVSVSRPALRSSSSTTSTSGFFSSQSPYNAPRRNSYSFSDLSSHASLSSSQPSSTKSSTTSSLSLDTKFDDSSSDDEELSFPTYVRCVKYTDDQEAPPSSPTQTTPVAPQAATPTVAPASTPDQILISEDDSAVRSEPSHHVDYLSHEWKEEDIWSSWRHIVEHRSVYGERSRLENASWRTWAKTQFNLKTTSPESLNWLKDVDVTWLYGPLQPAANRLVSHRNSEPSSRLSKTNSFLNQPTRPILKKRSMSEVMLQNSISGASLLKQAAAAVQAQQVTGISLEGRMKRSLLIGRADSDFTSIPSRTISRDTTDYFSSRSTSGLQTPDHHEKKHIRFDEKVEQCIAVECKGVEDDEEEEEDFNHNPWAKYNDDDSSDDGMVMMKRSKKKRRPISRTPSATNVTGESITIAKLPSTTLKNRNDSTDSDEQNSITHSLGFWRSTRLSPSPSQETLRPSNPSTNFLLPEDGDEDVEDFTFDASRQYNVKRAATPTPSDPFSKRSSTPQTDSSDATELRRTESGMFMPFEDEDENPPPPGIIGRVVDTVNTARDIAHVIWNVGWRN</sequence>
<dbReference type="Proteomes" id="UP000244855">
    <property type="component" value="Unassembled WGS sequence"/>
</dbReference>
<evidence type="ECO:0000256" key="1">
    <source>
        <dbReference type="SAM" id="MobiDB-lite"/>
    </source>
</evidence>
<feature type="region of interest" description="Disordered" evidence="1">
    <location>
        <begin position="581"/>
        <end position="700"/>
    </location>
</feature>
<evidence type="ECO:0000259" key="2">
    <source>
        <dbReference type="Pfam" id="PF08550"/>
    </source>
</evidence>
<feature type="region of interest" description="Disordered" evidence="1">
    <location>
        <begin position="543"/>
        <end position="563"/>
    </location>
</feature>
<dbReference type="Pfam" id="PF08550">
    <property type="entry name" value="GATA_AreA"/>
    <property type="match status" value="1"/>
</dbReference>
<feature type="region of interest" description="Disordered" evidence="1">
    <location>
        <begin position="713"/>
        <end position="744"/>
    </location>
</feature>
<feature type="region of interest" description="Disordered" evidence="1">
    <location>
        <begin position="35"/>
        <end position="62"/>
    </location>
</feature>
<dbReference type="STRING" id="97972.A0A2V1DZG6"/>
<feature type="compositionally biased region" description="Polar residues" evidence="1">
    <location>
        <begin position="544"/>
        <end position="555"/>
    </location>
</feature>
<evidence type="ECO:0000313" key="3">
    <source>
        <dbReference type="EMBL" id="PVI03723.1"/>
    </source>
</evidence>
<feature type="compositionally biased region" description="Polar residues" evidence="1">
    <location>
        <begin position="729"/>
        <end position="741"/>
    </location>
</feature>
<dbReference type="GO" id="GO:0042149">
    <property type="term" value="P:cellular response to glucose starvation"/>
    <property type="evidence" value="ECO:0007669"/>
    <property type="project" value="TreeGrafter"/>
</dbReference>
<feature type="compositionally biased region" description="Basic residues" evidence="1">
    <location>
        <begin position="614"/>
        <end position="623"/>
    </location>
</feature>
<feature type="region of interest" description="Disordered" evidence="1">
    <location>
        <begin position="322"/>
        <end position="353"/>
    </location>
</feature>
<feature type="compositionally biased region" description="Low complexity" evidence="1">
    <location>
        <begin position="331"/>
        <end position="352"/>
    </location>
</feature>
<organism evidence="3 4">
    <name type="scientific">Periconia macrospinosa</name>
    <dbReference type="NCBI Taxonomy" id="97972"/>
    <lineage>
        <taxon>Eukaryota</taxon>
        <taxon>Fungi</taxon>
        <taxon>Dikarya</taxon>
        <taxon>Ascomycota</taxon>
        <taxon>Pezizomycotina</taxon>
        <taxon>Dothideomycetes</taxon>
        <taxon>Pleosporomycetidae</taxon>
        <taxon>Pleosporales</taxon>
        <taxon>Massarineae</taxon>
        <taxon>Periconiaceae</taxon>
        <taxon>Periconia</taxon>
    </lineage>
</organism>
<feature type="compositionally biased region" description="Polar residues" evidence="1">
    <location>
        <begin position="672"/>
        <end position="692"/>
    </location>
</feature>
<feature type="compositionally biased region" description="Low complexity" evidence="1">
    <location>
        <begin position="265"/>
        <end position="296"/>
    </location>
</feature>